<dbReference type="HOGENOM" id="CLU_079350_0_0_6"/>
<dbReference type="eggNOG" id="COG4122">
    <property type="taxonomic scope" value="Bacteria"/>
</dbReference>
<reference evidence="2" key="2">
    <citation type="journal article" date="2016" name="Environ. Microbiol. Rep.">
        <title>Analysis of defence systems and a conjugative IncP-1 plasmid in the marine polyaromatic hydrocarbons-degrading bacterium Cycloclasticus sp. 78-ME.</title>
        <authorList>
            <person name="Yakimov M.M."/>
            <person name="Crisafi F."/>
            <person name="Messina E."/>
            <person name="Smedile F."/>
            <person name="Lopatina A."/>
            <person name="Denaro R."/>
            <person name="Pieper D.H."/>
            <person name="Golyshin P.N."/>
            <person name="Giuliano L."/>
        </authorList>
    </citation>
    <scope>NUCLEOTIDE SEQUENCE [LARGE SCALE GENOMIC DNA]</scope>
    <source>
        <strain evidence="2">78-ME</strain>
    </source>
</reference>
<dbReference type="RefSeq" id="WP_020932015.1">
    <property type="nucleotide sequence ID" value="NC_021917.1"/>
</dbReference>
<evidence type="ECO:0008006" key="3">
    <source>
        <dbReference type="Google" id="ProtNLM"/>
    </source>
</evidence>
<dbReference type="Proteomes" id="UP000015380">
    <property type="component" value="Chromosome"/>
</dbReference>
<sequence>MRLGIMQPYFFPYLGHFSLISSVDKWVVFDVTQYTPKSWMSRNRILHPKTGWQYVNVPLSNSSASIKTSEARVLSLADTKKSIIGKLSHYKKKAPYFYKVSQLVQRVFENCLSDSLVNLNVSALSEVCDYLEIPFSYQICSELDLVYPENMGPGDWAPYICESLGASEYVNPSAGKGLFDVLDFEKRGVLLYFAEFSEFKYDTSLNTYEPNLSILDVMMWNSPEDIIAGLKLGTKLVKAY</sequence>
<gene>
    <name evidence="1" type="ORF">CYCME_0457</name>
</gene>
<dbReference type="EMBL" id="CP005996">
    <property type="protein sequence ID" value="AGS38798.1"/>
    <property type="molecule type" value="Genomic_DNA"/>
</dbReference>
<dbReference type="KEGG" id="cza:CYCME_0457"/>
<evidence type="ECO:0000313" key="2">
    <source>
        <dbReference type="Proteomes" id="UP000015380"/>
    </source>
</evidence>
<protein>
    <recommendedName>
        <fullName evidence="3">WbqC-like protein</fullName>
    </recommendedName>
</protein>
<reference evidence="1 2" key="1">
    <citation type="submission" date="2013-05" db="EMBL/GenBank/DDBJ databases">
        <title>Between feast and famine: a lifestyle of most important marine PAH-degrading bacterium Cycloclasticus sp. 7ME.</title>
        <authorList>
            <person name="Yakimov M.M."/>
            <person name="Messina E."/>
            <person name="Genovese M."/>
            <person name="Denaro R."/>
            <person name="Crisafi F."/>
            <person name="Russo D."/>
            <person name="Cappello S."/>
            <person name="Santisi S."/>
            <person name="Smedile F."/>
            <person name="Golyshina O.V."/>
            <person name="Tran H."/>
            <person name="Pieper D.H."/>
            <person name="Golyshin P.N."/>
            <person name="Giuliano L."/>
        </authorList>
    </citation>
    <scope>NUCLEOTIDE SEQUENCE [LARGE SCALE GENOMIC DNA]</scope>
    <source>
        <strain evidence="1 2">78-ME</strain>
    </source>
</reference>
<keyword evidence="2" id="KW-1185">Reference proteome</keyword>
<organism evidence="1 2">
    <name type="scientific">Cycloclasticus zancles 78-ME</name>
    <dbReference type="NCBI Taxonomy" id="1198232"/>
    <lineage>
        <taxon>Bacteria</taxon>
        <taxon>Pseudomonadati</taxon>
        <taxon>Pseudomonadota</taxon>
        <taxon>Gammaproteobacteria</taxon>
        <taxon>Thiotrichales</taxon>
        <taxon>Piscirickettsiaceae</taxon>
        <taxon>Cycloclasticus</taxon>
    </lineage>
</organism>
<dbReference type="Pfam" id="PF08889">
    <property type="entry name" value="WbqC"/>
    <property type="match status" value="1"/>
</dbReference>
<accession>S5TUV5</accession>
<dbReference type="InterPro" id="IPR014985">
    <property type="entry name" value="WbqC"/>
</dbReference>
<dbReference type="PATRIC" id="fig|1198232.3.peg.467"/>
<dbReference type="AlphaFoldDB" id="S5TUV5"/>
<evidence type="ECO:0000313" key="1">
    <source>
        <dbReference type="EMBL" id="AGS38798.1"/>
    </source>
</evidence>
<proteinExistence type="predicted"/>
<name>S5TUV5_9GAMM</name>